<dbReference type="InterPro" id="IPR058031">
    <property type="entry name" value="AAA_lid_NorR"/>
</dbReference>
<dbReference type="InterPro" id="IPR003593">
    <property type="entry name" value="AAA+_ATPase"/>
</dbReference>
<evidence type="ECO:0000256" key="2">
    <source>
        <dbReference type="ARBA" id="ARBA00022741"/>
    </source>
</evidence>
<dbReference type="PANTHER" id="PTHR32071:SF57">
    <property type="entry name" value="C4-DICARBOXYLATE TRANSPORT TRANSCRIPTIONAL REGULATORY PROTEIN DCTD"/>
    <property type="match status" value="1"/>
</dbReference>
<dbReference type="SMART" id="SM00448">
    <property type="entry name" value="REC"/>
    <property type="match status" value="1"/>
</dbReference>
<evidence type="ECO:0000256" key="5">
    <source>
        <dbReference type="ARBA" id="ARBA00023163"/>
    </source>
</evidence>
<dbReference type="InterPro" id="IPR002197">
    <property type="entry name" value="HTH_Fis"/>
</dbReference>
<evidence type="ECO:0000256" key="7">
    <source>
        <dbReference type="PROSITE-ProRule" id="PRU00169"/>
    </source>
</evidence>
<evidence type="ECO:0000256" key="6">
    <source>
        <dbReference type="ARBA" id="ARBA00024867"/>
    </source>
</evidence>
<keyword evidence="5" id="KW-0804">Transcription</keyword>
<keyword evidence="4" id="KW-0805">Transcription regulation</keyword>
<dbReference type="InterPro" id="IPR009057">
    <property type="entry name" value="Homeodomain-like_sf"/>
</dbReference>
<dbReference type="GO" id="GO:0005524">
    <property type="term" value="F:ATP binding"/>
    <property type="evidence" value="ECO:0007669"/>
    <property type="project" value="UniProtKB-KW"/>
</dbReference>
<dbReference type="PROSITE" id="PS50110">
    <property type="entry name" value="RESPONSE_REGULATORY"/>
    <property type="match status" value="1"/>
</dbReference>
<dbReference type="PROSITE" id="PS50045">
    <property type="entry name" value="SIGMA54_INTERACT_4"/>
    <property type="match status" value="1"/>
</dbReference>
<dbReference type="InterPro" id="IPR001789">
    <property type="entry name" value="Sig_transdc_resp-reg_receiver"/>
</dbReference>
<dbReference type="AlphaFoldDB" id="A0A1M6DVH0"/>
<dbReference type="EMBL" id="FQZS01000007">
    <property type="protein sequence ID" value="SHI77246.1"/>
    <property type="molecule type" value="Genomic_DNA"/>
</dbReference>
<organism evidence="10 11">
    <name type="scientific">Lutispora thermophila DSM 19022</name>
    <dbReference type="NCBI Taxonomy" id="1122184"/>
    <lineage>
        <taxon>Bacteria</taxon>
        <taxon>Bacillati</taxon>
        <taxon>Bacillota</taxon>
        <taxon>Clostridia</taxon>
        <taxon>Lutisporales</taxon>
        <taxon>Lutisporaceae</taxon>
        <taxon>Lutispora</taxon>
    </lineage>
</organism>
<comment type="function">
    <text evidence="6">May play the central regulatory role in sporulation. It may be an element of the effector pathway responsible for the activation of sporulation genes in response to nutritional stress. Spo0A may act in concert with spo0H (a sigma factor) to control the expression of some genes that are critical to the sporulation process.</text>
</comment>
<name>A0A1M6DVH0_9FIRM</name>
<dbReference type="PRINTS" id="PR01590">
    <property type="entry name" value="HTHFIS"/>
</dbReference>
<dbReference type="PANTHER" id="PTHR32071">
    <property type="entry name" value="TRANSCRIPTIONAL REGULATORY PROTEIN"/>
    <property type="match status" value="1"/>
</dbReference>
<feature type="domain" description="Sigma-54 factor interaction" evidence="8">
    <location>
        <begin position="139"/>
        <end position="368"/>
    </location>
</feature>
<gene>
    <name evidence="10" type="ORF">SAMN02745176_01317</name>
</gene>
<dbReference type="InterPro" id="IPR011006">
    <property type="entry name" value="CheY-like_superfamily"/>
</dbReference>
<evidence type="ECO:0000259" key="9">
    <source>
        <dbReference type="PROSITE" id="PS50110"/>
    </source>
</evidence>
<dbReference type="SUPFAM" id="SSF46689">
    <property type="entry name" value="Homeodomain-like"/>
    <property type="match status" value="1"/>
</dbReference>
<evidence type="ECO:0000256" key="1">
    <source>
        <dbReference type="ARBA" id="ARBA00018672"/>
    </source>
</evidence>
<dbReference type="Pfam" id="PF25601">
    <property type="entry name" value="AAA_lid_14"/>
    <property type="match status" value="1"/>
</dbReference>
<dbReference type="SUPFAM" id="SSF52540">
    <property type="entry name" value="P-loop containing nucleoside triphosphate hydrolases"/>
    <property type="match status" value="1"/>
</dbReference>
<dbReference type="SUPFAM" id="SSF52172">
    <property type="entry name" value="CheY-like"/>
    <property type="match status" value="1"/>
</dbReference>
<evidence type="ECO:0000313" key="11">
    <source>
        <dbReference type="Proteomes" id="UP000184442"/>
    </source>
</evidence>
<dbReference type="OrthoDB" id="9803970at2"/>
<sequence>MNISNHMILIIDNDNYKKINLKDLLQTFGYKVKVVKNVNQAIAYLKSHVVHVIISDFADRTMSAHLIKEAKSIDSSIAIIFISDYINVRDSVFLVKSGAFDCFNLSLPIEDLRASIKSAIENREQYFTYMNNCNFSDGVIYESETMKSIVSLVDKIAKTNATVLLLGESGVGKEVIAKMIHNKSNRKDNRFVVINCAAIPETLIEDELFGHEKGSFTGASYKKIGKFEQAQGGTIFLDELAELSLDMQVKFLRVLQEKQFERLGSSNSINVDVRIIAATNKDLAKELEKGNFREDLYYRLNVIKINIPPLRERKEDIKALAMYFLREFSKEYEKKLSFIDFEAMLMLLNYQWKGNVRELKNVIERSVIIANKEEQILTKDHLPLDMRNELNFLQSRGKTEMTLKDYEKLIIADTLRKVNGSKTKAAQILDIRRQTLYNKIKEYNISEKYF</sequence>
<dbReference type="RefSeq" id="WP_084524402.1">
    <property type="nucleotide sequence ID" value="NZ_FQZS01000007.1"/>
</dbReference>
<dbReference type="InterPro" id="IPR025943">
    <property type="entry name" value="Sigma_54_int_dom_ATP-bd_2"/>
</dbReference>
<dbReference type="GO" id="GO:0000160">
    <property type="term" value="P:phosphorelay signal transduction system"/>
    <property type="evidence" value="ECO:0007669"/>
    <property type="project" value="InterPro"/>
</dbReference>
<evidence type="ECO:0000313" key="10">
    <source>
        <dbReference type="EMBL" id="SHI77246.1"/>
    </source>
</evidence>
<dbReference type="Pfam" id="PF00072">
    <property type="entry name" value="Response_reg"/>
    <property type="match status" value="1"/>
</dbReference>
<feature type="modified residue" description="4-aspartylphosphate" evidence="7">
    <location>
        <position position="56"/>
    </location>
</feature>
<dbReference type="CDD" id="cd00156">
    <property type="entry name" value="REC"/>
    <property type="match status" value="1"/>
</dbReference>
<dbReference type="InterPro" id="IPR025662">
    <property type="entry name" value="Sigma_54_int_dom_ATP-bd_1"/>
</dbReference>
<accession>A0A1M6DVH0</accession>
<dbReference type="STRING" id="1122184.SAMN02745176_01317"/>
<dbReference type="InterPro" id="IPR027417">
    <property type="entry name" value="P-loop_NTPase"/>
</dbReference>
<dbReference type="Pfam" id="PF00158">
    <property type="entry name" value="Sigma54_activat"/>
    <property type="match status" value="1"/>
</dbReference>
<evidence type="ECO:0000259" key="8">
    <source>
        <dbReference type="PROSITE" id="PS50045"/>
    </source>
</evidence>
<proteinExistence type="predicted"/>
<dbReference type="PROSITE" id="PS00675">
    <property type="entry name" value="SIGMA54_INTERACT_1"/>
    <property type="match status" value="1"/>
</dbReference>
<dbReference type="InterPro" id="IPR002078">
    <property type="entry name" value="Sigma_54_int"/>
</dbReference>
<protein>
    <recommendedName>
        <fullName evidence="1">Stage 0 sporulation protein A homolog</fullName>
    </recommendedName>
</protein>
<keyword evidence="3" id="KW-0067">ATP-binding</keyword>
<keyword evidence="2" id="KW-0547">Nucleotide-binding</keyword>
<dbReference type="PROSITE" id="PS00676">
    <property type="entry name" value="SIGMA54_INTERACT_2"/>
    <property type="match status" value="1"/>
</dbReference>
<evidence type="ECO:0000256" key="4">
    <source>
        <dbReference type="ARBA" id="ARBA00023015"/>
    </source>
</evidence>
<dbReference type="FunFam" id="3.40.50.300:FF:000006">
    <property type="entry name" value="DNA-binding transcriptional regulator NtrC"/>
    <property type="match status" value="1"/>
</dbReference>
<evidence type="ECO:0000256" key="3">
    <source>
        <dbReference type="ARBA" id="ARBA00022840"/>
    </source>
</evidence>
<dbReference type="Gene3D" id="1.10.8.60">
    <property type="match status" value="1"/>
</dbReference>
<dbReference type="Pfam" id="PF02954">
    <property type="entry name" value="HTH_8"/>
    <property type="match status" value="1"/>
</dbReference>
<dbReference type="GO" id="GO:0043565">
    <property type="term" value="F:sequence-specific DNA binding"/>
    <property type="evidence" value="ECO:0007669"/>
    <property type="project" value="InterPro"/>
</dbReference>
<reference evidence="10 11" key="1">
    <citation type="submission" date="2016-11" db="EMBL/GenBank/DDBJ databases">
        <authorList>
            <person name="Jaros S."/>
            <person name="Januszkiewicz K."/>
            <person name="Wedrychowicz H."/>
        </authorList>
    </citation>
    <scope>NUCLEOTIDE SEQUENCE [LARGE SCALE GENOMIC DNA]</scope>
    <source>
        <strain evidence="10 11">DSM 19022</strain>
    </source>
</reference>
<keyword evidence="11" id="KW-1185">Reference proteome</keyword>
<dbReference type="Gene3D" id="3.40.50.300">
    <property type="entry name" value="P-loop containing nucleotide triphosphate hydrolases"/>
    <property type="match status" value="1"/>
</dbReference>
<feature type="domain" description="Response regulatory" evidence="9">
    <location>
        <begin position="7"/>
        <end position="120"/>
    </location>
</feature>
<dbReference type="Proteomes" id="UP000184442">
    <property type="component" value="Unassembled WGS sequence"/>
</dbReference>
<dbReference type="SMART" id="SM00382">
    <property type="entry name" value="AAA"/>
    <property type="match status" value="1"/>
</dbReference>
<dbReference type="GO" id="GO:0006355">
    <property type="term" value="P:regulation of DNA-templated transcription"/>
    <property type="evidence" value="ECO:0007669"/>
    <property type="project" value="InterPro"/>
</dbReference>
<keyword evidence="7" id="KW-0597">Phosphoprotein</keyword>
<dbReference type="CDD" id="cd00009">
    <property type="entry name" value="AAA"/>
    <property type="match status" value="1"/>
</dbReference>
<dbReference type="Gene3D" id="1.10.10.60">
    <property type="entry name" value="Homeodomain-like"/>
    <property type="match status" value="1"/>
</dbReference>
<dbReference type="Gene3D" id="3.40.50.2300">
    <property type="match status" value="1"/>
</dbReference>